<dbReference type="KEGG" id="tsv:DSM104635_02404"/>
<keyword evidence="3" id="KW-1185">Reference proteome</keyword>
<evidence type="ECO:0000313" key="2">
    <source>
        <dbReference type="EMBL" id="QGZ95554.1"/>
    </source>
</evidence>
<dbReference type="RefSeq" id="WP_158766403.1">
    <property type="nucleotide sequence ID" value="NZ_CP047045.1"/>
</dbReference>
<name>A0A6I6MSJ8_9CAUL</name>
<reference evidence="3" key="1">
    <citation type="submission" date="2019-12" db="EMBL/GenBank/DDBJ databases">
        <title>Complete genome of Terracaulis silvestris 0127_4.</title>
        <authorList>
            <person name="Vieira S."/>
            <person name="Riedel T."/>
            <person name="Sproer C."/>
            <person name="Pascual J."/>
            <person name="Boedeker C."/>
            <person name="Overmann J."/>
        </authorList>
    </citation>
    <scope>NUCLEOTIDE SEQUENCE [LARGE SCALE GENOMIC DNA]</scope>
    <source>
        <strain evidence="3">0127_4</strain>
    </source>
</reference>
<keyword evidence="1" id="KW-0472">Membrane</keyword>
<keyword evidence="1" id="KW-1133">Transmembrane helix</keyword>
<dbReference type="Proteomes" id="UP000431269">
    <property type="component" value="Chromosome"/>
</dbReference>
<evidence type="ECO:0000256" key="1">
    <source>
        <dbReference type="SAM" id="Phobius"/>
    </source>
</evidence>
<accession>A0A6I6MSJ8</accession>
<proteinExistence type="predicted"/>
<evidence type="ECO:0000313" key="3">
    <source>
        <dbReference type="Proteomes" id="UP000431269"/>
    </source>
</evidence>
<gene>
    <name evidence="2" type="ORF">DSM104635_02404</name>
</gene>
<keyword evidence="1" id="KW-0812">Transmembrane</keyword>
<dbReference type="AlphaFoldDB" id="A0A6I6MSJ8"/>
<sequence length="60" mass="6789">MIGLFFSEAILFAVVALLGFAIGWRFFAFVAAERDRDEARDVERLRGALSDAQVRRARIT</sequence>
<protein>
    <submittedName>
        <fullName evidence="2">Uncharacterized protein</fullName>
    </submittedName>
</protein>
<organism evidence="2 3">
    <name type="scientific">Terricaulis silvestris</name>
    <dbReference type="NCBI Taxonomy" id="2686094"/>
    <lineage>
        <taxon>Bacteria</taxon>
        <taxon>Pseudomonadati</taxon>
        <taxon>Pseudomonadota</taxon>
        <taxon>Alphaproteobacteria</taxon>
        <taxon>Caulobacterales</taxon>
        <taxon>Caulobacteraceae</taxon>
        <taxon>Terricaulis</taxon>
    </lineage>
</organism>
<dbReference type="EMBL" id="CP047045">
    <property type="protein sequence ID" value="QGZ95554.1"/>
    <property type="molecule type" value="Genomic_DNA"/>
</dbReference>
<feature type="transmembrane region" description="Helical" evidence="1">
    <location>
        <begin position="6"/>
        <end position="27"/>
    </location>
</feature>